<evidence type="ECO:0000259" key="10">
    <source>
        <dbReference type="PROSITE" id="PS50089"/>
    </source>
</evidence>
<dbReference type="PANTHER" id="PTHR10131">
    <property type="entry name" value="TNF RECEPTOR ASSOCIATED FACTOR"/>
    <property type="match status" value="1"/>
</dbReference>
<dbReference type="GO" id="GO:0005737">
    <property type="term" value="C:cytoplasm"/>
    <property type="evidence" value="ECO:0007669"/>
    <property type="project" value="UniProtKB-SubCell"/>
</dbReference>
<feature type="domain" description="TRAF-type" evidence="11">
    <location>
        <begin position="200"/>
        <end position="245"/>
    </location>
</feature>
<keyword evidence="4 8" id="KW-0479">Metal-binding</keyword>
<dbReference type="OrthoDB" id="3649258at2759"/>
<feature type="domain" description="RING-type" evidence="10">
    <location>
        <begin position="48"/>
        <end position="86"/>
    </location>
</feature>
<dbReference type="PROSITE" id="PS50089">
    <property type="entry name" value="ZF_RING_2"/>
    <property type="match status" value="1"/>
</dbReference>
<evidence type="ECO:0000256" key="6">
    <source>
        <dbReference type="ARBA" id="ARBA00022771"/>
    </source>
</evidence>
<dbReference type="InterPro" id="IPR013083">
    <property type="entry name" value="Znf_RING/FYVE/PHD"/>
</dbReference>
<keyword evidence="6 8" id="KW-0863">Zinc-finger</keyword>
<dbReference type="Proteomes" id="UP000007797">
    <property type="component" value="Unassembled WGS sequence"/>
</dbReference>
<dbReference type="PROSITE" id="PS50145">
    <property type="entry name" value="ZF_TRAF"/>
    <property type="match status" value="1"/>
</dbReference>
<keyword evidence="3" id="KW-0963">Cytoplasm</keyword>
<dbReference type="InterPro" id="IPR001841">
    <property type="entry name" value="Znf_RING"/>
</dbReference>
<evidence type="ECO:0000256" key="7">
    <source>
        <dbReference type="ARBA" id="ARBA00022833"/>
    </source>
</evidence>
<dbReference type="AlphaFoldDB" id="F4Q288"/>
<comment type="function">
    <text evidence="1">Probable adapter protein and signal transducer that links members of the tumor necrosis factor receptor family to different signaling pathways by association with the receptor cytoplasmic domain and kinases.</text>
</comment>
<dbReference type="GO" id="GO:0008270">
    <property type="term" value="F:zinc ion binding"/>
    <property type="evidence" value="ECO:0007669"/>
    <property type="project" value="UniProtKB-KW"/>
</dbReference>
<dbReference type="SUPFAM" id="SSF57850">
    <property type="entry name" value="RING/U-box"/>
    <property type="match status" value="1"/>
</dbReference>
<evidence type="ECO:0000313" key="13">
    <source>
        <dbReference type="Proteomes" id="UP000007797"/>
    </source>
</evidence>
<dbReference type="PANTHER" id="PTHR10131:SF94">
    <property type="entry name" value="TNF RECEPTOR-ASSOCIATED FACTOR 4"/>
    <property type="match status" value="1"/>
</dbReference>
<proteinExistence type="predicted"/>
<sequence length="254" mass="29175">MGNVVSSSSSQKSNNSNNGSSSSYAFDKVQLDLSTRVVNSKVLEKVECSICADTLKEPLQCLEGHSHCSTCFRDWRQKQNTCPTCRSILPEKLSRNRFIEEYIRDVEVHCTYYFKLNVNTQSWDKDPFDGCQFTGTVDECEKHETHHCLHRPTICVKSQSLATCGWIKTKDMDLHLNQKCTYSTIPCKACSSKLFVLYNHLETCHRFNVKCEYCNESMEKCQLDQHLSSICQEKLEQCPLGPKICNQMVARYSF</sequence>
<evidence type="ECO:0000256" key="3">
    <source>
        <dbReference type="ARBA" id="ARBA00022490"/>
    </source>
</evidence>
<dbReference type="OMA" id="NTIVPCE"/>
<evidence type="ECO:0000313" key="12">
    <source>
        <dbReference type="EMBL" id="EGG18108.1"/>
    </source>
</evidence>
<dbReference type="KEGG" id="dfa:DFA_06775"/>
<accession>F4Q288</accession>
<evidence type="ECO:0000256" key="1">
    <source>
        <dbReference type="ARBA" id="ARBA00003051"/>
    </source>
</evidence>
<comment type="subcellular location">
    <subcellularLocation>
        <location evidence="2">Cytoplasm</location>
    </subcellularLocation>
</comment>
<evidence type="ECO:0000256" key="2">
    <source>
        <dbReference type="ARBA" id="ARBA00004496"/>
    </source>
</evidence>
<feature type="zinc finger region" description="TRAF-type" evidence="8">
    <location>
        <begin position="200"/>
        <end position="245"/>
    </location>
</feature>
<name>F4Q288_CACFS</name>
<dbReference type="GeneID" id="14870092"/>
<gene>
    <name evidence="12" type="ORF">DFA_06775</name>
</gene>
<dbReference type="RefSeq" id="XP_004366149.1">
    <property type="nucleotide sequence ID" value="XM_004366092.1"/>
</dbReference>
<evidence type="ECO:0000256" key="5">
    <source>
        <dbReference type="ARBA" id="ARBA00022737"/>
    </source>
</evidence>
<keyword evidence="5" id="KW-0677">Repeat</keyword>
<feature type="region of interest" description="Disordered" evidence="9">
    <location>
        <begin position="1"/>
        <end position="22"/>
    </location>
</feature>
<evidence type="ECO:0000259" key="11">
    <source>
        <dbReference type="PROSITE" id="PS50145"/>
    </source>
</evidence>
<keyword evidence="13" id="KW-1185">Reference proteome</keyword>
<dbReference type="InterPro" id="IPR001293">
    <property type="entry name" value="Znf_TRAF"/>
</dbReference>
<dbReference type="Gene3D" id="3.30.40.10">
    <property type="entry name" value="Zinc/RING finger domain, C3HC4 (zinc finger)"/>
    <property type="match status" value="2"/>
</dbReference>
<dbReference type="STRING" id="1054147.F4Q288"/>
<evidence type="ECO:0000256" key="4">
    <source>
        <dbReference type="ARBA" id="ARBA00022723"/>
    </source>
</evidence>
<organism evidence="12 13">
    <name type="scientific">Cavenderia fasciculata</name>
    <name type="common">Slime mold</name>
    <name type="synonym">Dictyostelium fasciculatum</name>
    <dbReference type="NCBI Taxonomy" id="261658"/>
    <lineage>
        <taxon>Eukaryota</taxon>
        <taxon>Amoebozoa</taxon>
        <taxon>Evosea</taxon>
        <taxon>Eumycetozoa</taxon>
        <taxon>Dictyostelia</taxon>
        <taxon>Acytosteliales</taxon>
        <taxon>Cavenderiaceae</taxon>
        <taxon>Cavenderia</taxon>
    </lineage>
</organism>
<evidence type="ECO:0000256" key="9">
    <source>
        <dbReference type="SAM" id="MobiDB-lite"/>
    </source>
</evidence>
<protein>
    <submittedName>
        <fullName evidence="12">TRAF-type zinc finger-containing protein</fullName>
    </submittedName>
</protein>
<reference evidence="13" key="1">
    <citation type="journal article" date="2011" name="Genome Res.">
        <title>Phylogeny-wide analysis of social amoeba genomes highlights ancient origins for complex intercellular communication.</title>
        <authorList>
            <person name="Heidel A.J."/>
            <person name="Lawal H.M."/>
            <person name="Felder M."/>
            <person name="Schilde C."/>
            <person name="Helps N.R."/>
            <person name="Tunggal B."/>
            <person name="Rivero F."/>
            <person name="John U."/>
            <person name="Schleicher M."/>
            <person name="Eichinger L."/>
            <person name="Platzer M."/>
            <person name="Noegel A.A."/>
            <person name="Schaap P."/>
            <person name="Gloeckner G."/>
        </authorList>
    </citation>
    <scope>NUCLEOTIDE SEQUENCE [LARGE SCALE GENOMIC DNA]</scope>
    <source>
        <strain evidence="13">SH3</strain>
    </source>
</reference>
<dbReference type="EMBL" id="GL883020">
    <property type="protein sequence ID" value="EGG18108.1"/>
    <property type="molecule type" value="Genomic_DNA"/>
</dbReference>
<evidence type="ECO:0000256" key="8">
    <source>
        <dbReference type="PROSITE-ProRule" id="PRU00207"/>
    </source>
</evidence>
<keyword evidence="7 8" id="KW-0862">Zinc</keyword>
<dbReference type="Pfam" id="PF13923">
    <property type="entry name" value="zf-C3HC4_2"/>
    <property type="match status" value="1"/>
</dbReference>